<dbReference type="Proteomes" id="UP000295135">
    <property type="component" value="Unassembled WGS sequence"/>
</dbReference>
<accession>A0A4R3JUE7</accession>
<dbReference type="RefSeq" id="WP_165919170.1">
    <property type="nucleotide sequence ID" value="NZ_AP018721.1"/>
</dbReference>
<comment type="caution">
    <text evidence="3">The sequence shown here is derived from an EMBL/GenBank/DDBJ whole genome shotgun (WGS) entry which is preliminary data.</text>
</comment>
<dbReference type="EMBL" id="SLZY01000010">
    <property type="protein sequence ID" value="TCS71308.1"/>
    <property type="molecule type" value="Genomic_DNA"/>
</dbReference>
<keyword evidence="1" id="KW-0489">Methyltransferase</keyword>
<dbReference type="Gene3D" id="3.40.50.150">
    <property type="entry name" value="Vaccinia Virus protein VP39"/>
    <property type="match status" value="1"/>
</dbReference>
<evidence type="ECO:0000256" key="1">
    <source>
        <dbReference type="ARBA" id="ARBA00022603"/>
    </source>
</evidence>
<name>A0A4R3JUE7_9PROT</name>
<evidence type="ECO:0000256" key="2">
    <source>
        <dbReference type="ARBA" id="ARBA00022679"/>
    </source>
</evidence>
<dbReference type="Pfam" id="PF13578">
    <property type="entry name" value="Methyltransf_24"/>
    <property type="match status" value="1"/>
</dbReference>
<keyword evidence="4" id="KW-1185">Reference proteome</keyword>
<evidence type="ECO:0000313" key="4">
    <source>
        <dbReference type="Proteomes" id="UP000295135"/>
    </source>
</evidence>
<gene>
    <name evidence="3" type="ORF">EDC61_11034</name>
</gene>
<dbReference type="PANTHER" id="PTHR40048">
    <property type="entry name" value="RHAMNOSYL O-METHYLTRANSFERASE"/>
    <property type="match status" value="1"/>
</dbReference>
<dbReference type="GO" id="GO:0032259">
    <property type="term" value="P:methylation"/>
    <property type="evidence" value="ECO:0007669"/>
    <property type="project" value="UniProtKB-KW"/>
</dbReference>
<dbReference type="AlphaFoldDB" id="A0A4R3JUE7"/>
<reference evidence="3 4" key="1">
    <citation type="submission" date="2019-03" db="EMBL/GenBank/DDBJ databases">
        <title>Genomic Encyclopedia of Type Strains, Phase IV (KMG-IV): sequencing the most valuable type-strain genomes for metagenomic binning, comparative biology and taxonomic classification.</title>
        <authorList>
            <person name="Goeker M."/>
        </authorList>
    </citation>
    <scope>NUCLEOTIDE SEQUENCE [LARGE SCALE GENOMIC DNA]</scope>
    <source>
        <strain evidence="3 4">DSM 103923</strain>
    </source>
</reference>
<dbReference type="InterPro" id="IPR029063">
    <property type="entry name" value="SAM-dependent_MTases_sf"/>
</dbReference>
<protein>
    <submittedName>
        <fullName evidence="3">Cephalosporin hydroxylase</fullName>
    </submittedName>
</protein>
<organism evidence="3 4">
    <name type="scientific">Sulfuritortus calidifontis</name>
    <dbReference type="NCBI Taxonomy" id="1914471"/>
    <lineage>
        <taxon>Bacteria</taxon>
        <taxon>Pseudomonadati</taxon>
        <taxon>Pseudomonadota</taxon>
        <taxon>Betaproteobacteria</taxon>
        <taxon>Nitrosomonadales</taxon>
        <taxon>Thiobacillaceae</taxon>
        <taxon>Sulfuritortus</taxon>
    </lineage>
</organism>
<proteinExistence type="predicted"/>
<evidence type="ECO:0000313" key="3">
    <source>
        <dbReference type="EMBL" id="TCS71308.1"/>
    </source>
</evidence>
<sequence length="210" mass="23791">MRRLREYHSTRRSLDEVIDWAMHFGGKGLMKVQTLQIPWEITQLARAVQALQPKVIVEIGTARGGTLLLWSYLASEEVIACDLNDMSIQAPLFTRFPPPDSRCKVTLLSGNSHETAFKRRVATALAGRKADFLFIDGDHTVDGVAADYEDYREFVRPGGLIAFHDIVEKQPLPTNQVAQFWQRIKHETETTEFIHDPQQCGFGIGLIRVN</sequence>
<dbReference type="GO" id="GO:0005886">
    <property type="term" value="C:plasma membrane"/>
    <property type="evidence" value="ECO:0007669"/>
    <property type="project" value="TreeGrafter"/>
</dbReference>
<dbReference type="CDD" id="cd00347">
    <property type="entry name" value="Flavin_utilizing_monoxygenases"/>
    <property type="match status" value="1"/>
</dbReference>
<keyword evidence="2" id="KW-0808">Transferase</keyword>
<dbReference type="GO" id="GO:0008168">
    <property type="term" value="F:methyltransferase activity"/>
    <property type="evidence" value="ECO:0007669"/>
    <property type="project" value="UniProtKB-KW"/>
</dbReference>
<dbReference type="PANTHER" id="PTHR40048:SF1">
    <property type="entry name" value="RHAMNOSYL O-METHYLTRANSFERASE"/>
    <property type="match status" value="1"/>
</dbReference>
<dbReference type="SUPFAM" id="SSF53335">
    <property type="entry name" value="S-adenosyl-L-methionine-dependent methyltransferases"/>
    <property type="match status" value="1"/>
</dbReference>